<proteinExistence type="inferred from homology"/>
<evidence type="ECO:0000256" key="2">
    <source>
        <dbReference type="ARBA" id="ARBA00007441"/>
    </source>
</evidence>
<dbReference type="EMBL" id="AP022829">
    <property type="protein sequence ID" value="BCA89643.1"/>
    <property type="molecule type" value="Genomic_DNA"/>
</dbReference>
<keyword evidence="4 8" id="KW-0032">Aminotransferase</keyword>
<protein>
    <submittedName>
        <fullName evidence="8">Aminotransferase</fullName>
    </submittedName>
</protein>
<dbReference type="AlphaFoldDB" id="A0A6F8SNP0"/>
<dbReference type="Pfam" id="PF00155">
    <property type="entry name" value="Aminotran_1_2"/>
    <property type="match status" value="1"/>
</dbReference>
<organism evidence="8 9">
    <name type="scientific">Adlercreutzia hattorii</name>
    <dbReference type="NCBI Taxonomy" id="2707299"/>
    <lineage>
        <taxon>Bacteria</taxon>
        <taxon>Bacillati</taxon>
        <taxon>Actinomycetota</taxon>
        <taxon>Coriobacteriia</taxon>
        <taxon>Eggerthellales</taxon>
        <taxon>Eggerthellaceae</taxon>
        <taxon>Adlercreutzia</taxon>
    </lineage>
</organism>
<comment type="cofactor">
    <cofactor evidence="1">
        <name>pyridoxal 5'-phosphate</name>
        <dbReference type="ChEBI" id="CHEBI:597326"/>
    </cofactor>
</comment>
<evidence type="ECO:0000256" key="3">
    <source>
        <dbReference type="ARBA" id="ARBA00011738"/>
    </source>
</evidence>
<dbReference type="Gene3D" id="3.40.640.10">
    <property type="entry name" value="Type I PLP-dependent aspartate aminotransferase-like (Major domain)"/>
    <property type="match status" value="1"/>
</dbReference>
<dbReference type="SUPFAM" id="SSF53383">
    <property type="entry name" value="PLP-dependent transferases"/>
    <property type="match status" value="1"/>
</dbReference>
<dbReference type="InterPro" id="IPR015424">
    <property type="entry name" value="PyrdxlP-dep_Trfase"/>
</dbReference>
<reference evidence="9" key="2">
    <citation type="submission" date="2020-03" db="EMBL/GenBank/DDBJ databases">
        <title>Complete Genome Sequence of Adlercreutzia sp. strain 8CFCBH1 Producing Equol, Isolated from Healthy Japanese Feces.</title>
        <authorList>
            <person name="Ogata Y."/>
            <person name="Sakamoto M."/>
            <person name="Ohkuma M."/>
            <person name="Hattori M."/>
            <person name="Suda W."/>
        </authorList>
    </citation>
    <scope>NUCLEOTIDE SEQUENCE [LARGE SCALE GENOMIC DNA]</scope>
    <source>
        <strain evidence="9">8CFCBH1</strain>
    </source>
</reference>
<dbReference type="InterPro" id="IPR015421">
    <property type="entry name" value="PyrdxlP-dep_Trfase_major"/>
</dbReference>
<dbReference type="Gene3D" id="3.90.1150.10">
    <property type="entry name" value="Aspartate Aminotransferase, domain 1"/>
    <property type="match status" value="1"/>
</dbReference>
<dbReference type="InterPro" id="IPR050859">
    <property type="entry name" value="Class-I_PLP-dep_aminotransf"/>
</dbReference>
<evidence type="ECO:0000313" key="8">
    <source>
        <dbReference type="EMBL" id="BCA89643.1"/>
    </source>
</evidence>
<keyword evidence="9" id="KW-1185">Reference proteome</keyword>
<dbReference type="GO" id="GO:1901605">
    <property type="term" value="P:alpha-amino acid metabolic process"/>
    <property type="evidence" value="ECO:0007669"/>
    <property type="project" value="TreeGrafter"/>
</dbReference>
<dbReference type="GO" id="GO:0008483">
    <property type="term" value="F:transaminase activity"/>
    <property type="evidence" value="ECO:0007669"/>
    <property type="project" value="UniProtKB-KW"/>
</dbReference>
<comment type="subunit">
    <text evidence="3">Homodimer.</text>
</comment>
<evidence type="ECO:0000256" key="6">
    <source>
        <dbReference type="ARBA" id="ARBA00022898"/>
    </source>
</evidence>
<reference evidence="9" key="1">
    <citation type="journal article" date="2020" name="Microbiol. Resour. Announc.">
        <title>Complete Genome Sequence of Adlercreutzia sp. Strain 8CFCBH1, a Potent Producer of Equol, Isolated from Healthy Japanese Feces.</title>
        <authorList>
            <person name="Ogata Y."/>
            <person name="Sakamoto M."/>
            <person name="Ohkuma M."/>
            <person name="Hattori M."/>
            <person name="Suda W."/>
        </authorList>
    </citation>
    <scope>NUCLEOTIDE SEQUENCE [LARGE SCALE GENOMIC DNA]</scope>
    <source>
        <strain evidence="9">8CFCBH1</strain>
    </source>
</reference>
<dbReference type="PANTHER" id="PTHR42790">
    <property type="entry name" value="AMINOTRANSFERASE"/>
    <property type="match status" value="1"/>
</dbReference>
<dbReference type="InterPro" id="IPR004839">
    <property type="entry name" value="Aminotransferase_I/II_large"/>
</dbReference>
<evidence type="ECO:0000256" key="4">
    <source>
        <dbReference type="ARBA" id="ARBA00022576"/>
    </source>
</evidence>
<dbReference type="GO" id="GO:0030170">
    <property type="term" value="F:pyridoxal phosphate binding"/>
    <property type="evidence" value="ECO:0007669"/>
    <property type="project" value="InterPro"/>
</dbReference>
<dbReference type="Proteomes" id="UP000501727">
    <property type="component" value="Chromosome"/>
</dbReference>
<dbReference type="InterPro" id="IPR015422">
    <property type="entry name" value="PyrdxlP-dep_Trfase_small"/>
</dbReference>
<keyword evidence="6" id="KW-0663">Pyridoxal phosphate</keyword>
<name>A0A6F8SNP0_9ACTN</name>
<sequence>MNKMSSAHITFDTTGDKIARRVRKMRPSAVRNLFAAATRDDVISLSGGMPAVSLLPEEDIRRATLAAIESPEARAVSLQYGPTDGLAGLRAVLADMMRDLGIRVKADQVLVTTGAQQALTLIAEAFIDPDDIIITEGPTYLGALQAFSAFEPDVRAIPFDEDGMRMDLLEEELKRIGKDNPRLKFCYTIPNFQNPGGVTMTAERRRRLLELAHEYNFMVVEDDPYGRLRYDGGHQVPLKAMDDSVIYLGTISKMLGPGLRTGWIAAPEAVLARINLVKQGADLCGSAFDQLVVQHYFADVAWQRTLQKFIALYKERRDAMLAALDEFFPPEATWTHPAGGMFLWITLPDYMDTDSMLAEALESGVTYVPGNSFFPDGKTGRNSMRVNFSFETPESITEAIRRLAKVIEERLELYRVFIEAGALPGYDRKDAAMDENATSWKDVIVDSEQNEEAVMQAREGDAEQIEIAEEKVTEAQEAAAE</sequence>
<dbReference type="KEGG" id="ahat:ADCFC_22620"/>
<evidence type="ECO:0000259" key="7">
    <source>
        <dbReference type="Pfam" id="PF00155"/>
    </source>
</evidence>
<dbReference type="CDD" id="cd00609">
    <property type="entry name" value="AAT_like"/>
    <property type="match status" value="1"/>
</dbReference>
<accession>A0A6F8SNP0</accession>
<evidence type="ECO:0000313" key="9">
    <source>
        <dbReference type="Proteomes" id="UP000501727"/>
    </source>
</evidence>
<dbReference type="PANTHER" id="PTHR42790:SF19">
    <property type="entry name" value="KYNURENINE_ALPHA-AMINOADIPATE AMINOTRANSFERASE, MITOCHONDRIAL"/>
    <property type="match status" value="1"/>
</dbReference>
<evidence type="ECO:0000256" key="1">
    <source>
        <dbReference type="ARBA" id="ARBA00001933"/>
    </source>
</evidence>
<evidence type="ECO:0000256" key="5">
    <source>
        <dbReference type="ARBA" id="ARBA00022679"/>
    </source>
</evidence>
<dbReference type="FunFam" id="3.40.640.10:FF:000053">
    <property type="entry name" value="Aminotransferase, class I"/>
    <property type="match status" value="1"/>
</dbReference>
<comment type="similarity">
    <text evidence="2">Belongs to the class-I pyridoxal-phosphate-dependent aminotransferase family.</text>
</comment>
<feature type="domain" description="Aminotransferase class I/classII large" evidence="7">
    <location>
        <begin position="61"/>
        <end position="403"/>
    </location>
</feature>
<keyword evidence="5 8" id="KW-0808">Transferase</keyword>
<gene>
    <name evidence="8" type="ORF">ADCFC_21400</name>
</gene>